<feature type="region of interest" description="Disordered" evidence="6">
    <location>
        <begin position="170"/>
        <end position="192"/>
    </location>
</feature>
<feature type="zinc finger region" description="C3H1-type" evidence="5">
    <location>
        <begin position="299"/>
        <end position="327"/>
    </location>
</feature>
<feature type="domain" description="C3H1-type" evidence="7">
    <location>
        <begin position="299"/>
        <end position="327"/>
    </location>
</feature>
<dbReference type="InterPro" id="IPR000571">
    <property type="entry name" value="Znf_CCCH"/>
</dbReference>
<dbReference type="InterPro" id="IPR045877">
    <property type="entry name" value="ZFP36-like"/>
</dbReference>
<dbReference type="GO" id="GO:0008270">
    <property type="term" value="F:zinc ion binding"/>
    <property type="evidence" value="ECO:0007669"/>
    <property type="project" value="UniProtKB-KW"/>
</dbReference>
<dbReference type="PANTHER" id="PTHR12547">
    <property type="entry name" value="CCCH ZINC FINGER/TIS11-RELATED"/>
    <property type="match status" value="1"/>
</dbReference>
<evidence type="ECO:0000256" key="2">
    <source>
        <dbReference type="ARBA" id="ARBA00022737"/>
    </source>
</evidence>
<evidence type="ECO:0000313" key="8">
    <source>
        <dbReference type="EMBL" id="GER44440.1"/>
    </source>
</evidence>
<proteinExistence type="predicted"/>
<dbReference type="SMART" id="SM00356">
    <property type="entry name" value="ZnF_C3H1"/>
    <property type="match status" value="2"/>
</dbReference>
<dbReference type="EMBL" id="BKCP01006959">
    <property type="protein sequence ID" value="GER44440.1"/>
    <property type="molecule type" value="Genomic_DNA"/>
</dbReference>
<dbReference type="FunFam" id="4.10.1000.10:FF:000001">
    <property type="entry name" value="zinc finger CCCH domain-containing protein 15-like"/>
    <property type="match status" value="1"/>
</dbReference>
<feature type="domain" description="C3H1-type" evidence="7">
    <location>
        <begin position="261"/>
        <end position="289"/>
    </location>
</feature>
<dbReference type="InterPro" id="IPR036855">
    <property type="entry name" value="Znf_CCCH_sf"/>
</dbReference>
<comment type="caution">
    <text evidence="8">The sequence shown here is derived from an EMBL/GenBank/DDBJ whole genome shotgun (WGS) entry which is preliminary data.</text>
</comment>
<keyword evidence="1 5" id="KW-0479">Metal-binding</keyword>
<evidence type="ECO:0000259" key="7">
    <source>
        <dbReference type="PROSITE" id="PS50103"/>
    </source>
</evidence>
<dbReference type="AlphaFoldDB" id="A0A5A7QGY7"/>
<dbReference type="Proteomes" id="UP000325081">
    <property type="component" value="Unassembled WGS sequence"/>
</dbReference>
<evidence type="ECO:0000256" key="3">
    <source>
        <dbReference type="ARBA" id="ARBA00022771"/>
    </source>
</evidence>
<protein>
    <submittedName>
        <fullName evidence="8">Zinc finger protein</fullName>
    </submittedName>
</protein>
<evidence type="ECO:0000256" key="1">
    <source>
        <dbReference type="ARBA" id="ARBA00022723"/>
    </source>
</evidence>
<feature type="zinc finger region" description="C3H1-type" evidence="5">
    <location>
        <begin position="261"/>
        <end position="289"/>
    </location>
</feature>
<evidence type="ECO:0000256" key="5">
    <source>
        <dbReference type="PROSITE-ProRule" id="PRU00723"/>
    </source>
</evidence>
<reference evidence="9" key="1">
    <citation type="journal article" date="2019" name="Curr. Biol.">
        <title>Genome Sequence of Striga asiatica Provides Insight into the Evolution of Plant Parasitism.</title>
        <authorList>
            <person name="Yoshida S."/>
            <person name="Kim S."/>
            <person name="Wafula E.K."/>
            <person name="Tanskanen J."/>
            <person name="Kim Y.M."/>
            <person name="Honaas L."/>
            <person name="Yang Z."/>
            <person name="Spallek T."/>
            <person name="Conn C.E."/>
            <person name="Ichihashi Y."/>
            <person name="Cheong K."/>
            <person name="Cui S."/>
            <person name="Der J.P."/>
            <person name="Gundlach H."/>
            <person name="Jiao Y."/>
            <person name="Hori C."/>
            <person name="Ishida J.K."/>
            <person name="Kasahara H."/>
            <person name="Kiba T."/>
            <person name="Kim M.S."/>
            <person name="Koo N."/>
            <person name="Laohavisit A."/>
            <person name="Lee Y.H."/>
            <person name="Lumba S."/>
            <person name="McCourt P."/>
            <person name="Mortimer J.C."/>
            <person name="Mutuku J.M."/>
            <person name="Nomura T."/>
            <person name="Sasaki-Sekimoto Y."/>
            <person name="Seto Y."/>
            <person name="Wang Y."/>
            <person name="Wakatake T."/>
            <person name="Sakakibara H."/>
            <person name="Demura T."/>
            <person name="Yamaguchi S."/>
            <person name="Yoneyama K."/>
            <person name="Manabe R.I."/>
            <person name="Nelson D.C."/>
            <person name="Schulman A.H."/>
            <person name="Timko M.P."/>
            <person name="dePamphilis C.W."/>
            <person name="Choi D."/>
            <person name="Shirasu K."/>
        </authorList>
    </citation>
    <scope>NUCLEOTIDE SEQUENCE [LARGE SCALE GENOMIC DNA]</scope>
    <source>
        <strain evidence="9">cv. UVA1</strain>
    </source>
</reference>
<evidence type="ECO:0000313" key="9">
    <source>
        <dbReference type="Proteomes" id="UP000325081"/>
    </source>
</evidence>
<sequence length="342" mass="38225">MDLSSSSHSLALSQISAEVILAITYQFEAHTHICNVTILVPNQKTMQREITISGQQNTAASTAPWAFTEEYDFATSLSIFPPNHSPVVDNYLNDVGSSVSPSEGYWSQIQQKHQDLMSRYQTILSHLRDVARLAQDLRQKNVNLRMANLDLNNRLNLLLNATPYGGLDLGSVEEEGTSEKSPTSVMDSGRVGLPKSISVRSSGYLKGVRKKEGECSTAANRDKIDNRNNNGTQKVYVKGDNNNNKKMKEQGLEVDVYNQGMLKTELCNKWQQTGTCPYGQNCQFAHGIEELRPVLRHPRYKTEVCRMVLGGVPCPYGHRCHFRHALTDEEHLARSSWAPQAS</sequence>
<gene>
    <name evidence="8" type="ORF">STAS_21339</name>
</gene>
<dbReference type="OrthoDB" id="410307at2759"/>
<dbReference type="Gene3D" id="4.10.1000.10">
    <property type="entry name" value="Zinc finger, CCCH-type"/>
    <property type="match status" value="2"/>
</dbReference>
<dbReference type="FunFam" id="4.10.1000.10:FF:000002">
    <property type="entry name" value="Zinc finger protein 36, C3H1 type-like 1"/>
    <property type="match status" value="1"/>
</dbReference>
<accession>A0A5A7QGY7</accession>
<dbReference type="PANTHER" id="PTHR12547:SF175">
    <property type="entry name" value="ZINC FINGER CCCH DOMAIN-CONTAINING PROTEIN 15-LIKE"/>
    <property type="match status" value="1"/>
</dbReference>
<evidence type="ECO:0000256" key="6">
    <source>
        <dbReference type="SAM" id="MobiDB-lite"/>
    </source>
</evidence>
<organism evidence="8 9">
    <name type="scientific">Striga asiatica</name>
    <name type="common">Asiatic witchweed</name>
    <name type="synonym">Buchnera asiatica</name>
    <dbReference type="NCBI Taxonomy" id="4170"/>
    <lineage>
        <taxon>Eukaryota</taxon>
        <taxon>Viridiplantae</taxon>
        <taxon>Streptophyta</taxon>
        <taxon>Embryophyta</taxon>
        <taxon>Tracheophyta</taxon>
        <taxon>Spermatophyta</taxon>
        <taxon>Magnoliopsida</taxon>
        <taxon>eudicotyledons</taxon>
        <taxon>Gunneridae</taxon>
        <taxon>Pentapetalae</taxon>
        <taxon>asterids</taxon>
        <taxon>lamiids</taxon>
        <taxon>Lamiales</taxon>
        <taxon>Orobanchaceae</taxon>
        <taxon>Buchnereae</taxon>
        <taxon>Striga</taxon>
    </lineage>
</organism>
<dbReference type="PROSITE" id="PS50103">
    <property type="entry name" value="ZF_C3H1"/>
    <property type="match status" value="2"/>
</dbReference>
<dbReference type="Pfam" id="PF00642">
    <property type="entry name" value="zf-CCCH"/>
    <property type="match status" value="1"/>
</dbReference>
<keyword evidence="9" id="KW-1185">Reference proteome</keyword>
<evidence type="ECO:0000256" key="4">
    <source>
        <dbReference type="ARBA" id="ARBA00022833"/>
    </source>
</evidence>
<name>A0A5A7QGY7_STRAF</name>
<keyword evidence="4 5" id="KW-0862">Zinc</keyword>
<keyword evidence="2" id="KW-0677">Repeat</keyword>
<dbReference type="SUPFAM" id="SSF90229">
    <property type="entry name" value="CCCH zinc finger"/>
    <property type="match status" value="2"/>
</dbReference>
<dbReference type="GO" id="GO:0003729">
    <property type="term" value="F:mRNA binding"/>
    <property type="evidence" value="ECO:0007669"/>
    <property type="project" value="InterPro"/>
</dbReference>
<keyword evidence="3 5" id="KW-0863">Zinc-finger</keyword>